<gene>
    <name evidence="3" type="ordered locus">Thivi_0168</name>
</gene>
<feature type="domain" description="NERD" evidence="2">
    <location>
        <begin position="33"/>
        <end position="150"/>
    </location>
</feature>
<reference evidence="3 4" key="1">
    <citation type="submission" date="2012-06" db="EMBL/GenBank/DDBJ databases">
        <title>Complete sequence of Thiocystis violascens DSM 198.</title>
        <authorList>
            <consortium name="US DOE Joint Genome Institute"/>
            <person name="Lucas S."/>
            <person name="Han J."/>
            <person name="Lapidus A."/>
            <person name="Cheng J.-F."/>
            <person name="Goodwin L."/>
            <person name="Pitluck S."/>
            <person name="Peters L."/>
            <person name="Ovchinnikova G."/>
            <person name="Teshima H."/>
            <person name="Detter J.C."/>
            <person name="Han C."/>
            <person name="Tapia R."/>
            <person name="Land M."/>
            <person name="Hauser L."/>
            <person name="Kyrpides N."/>
            <person name="Ivanova N."/>
            <person name="Pagani I."/>
            <person name="Vogl K."/>
            <person name="Liu Z."/>
            <person name="Frigaard N.-U."/>
            <person name="Bryant D."/>
            <person name="Woyke T."/>
        </authorList>
    </citation>
    <scope>NUCLEOTIDE SEQUENCE [LARGE SCALE GENOMIC DNA]</scope>
    <source>
        <strain evidence="4">ATCC 17096 / DSM 198 / 6111</strain>
    </source>
</reference>
<dbReference type="OrthoDB" id="5782056at2"/>
<keyword evidence="1" id="KW-1133">Transmembrane helix</keyword>
<dbReference type="Pfam" id="PF08378">
    <property type="entry name" value="NERD"/>
    <property type="match status" value="1"/>
</dbReference>
<name>I3Y5H4_THIV6</name>
<organism evidence="3 4">
    <name type="scientific">Thiocystis violascens (strain ATCC 17096 / DSM 198 / 6111)</name>
    <name type="common">Chromatium violascens</name>
    <dbReference type="NCBI Taxonomy" id="765911"/>
    <lineage>
        <taxon>Bacteria</taxon>
        <taxon>Pseudomonadati</taxon>
        <taxon>Pseudomonadota</taxon>
        <taxon>Gammaproteobacteria</taxon>
        <taxon>Chromatiales</taxon>
        <taxon>Chromatiaceae</taxon>
        <taxon>Thiocystis</taxon>
    </lineage>
</organism>
<dbReference type="AlphaFoldDB" id="I3Y5H4"/>
<dbReference type="Gene3D" id="3.30.65.10">
    <property type="entry name" value="Bacterial Topoisomerase I, domain 1"/>
    <property type="match status" value="1"/>
</dbReference>
<dbReference type="GO" id="GO:0003677">
    <property type="term" value="F:DNA binding"/>
    <property type="evidence" value="ECO:0007669"/>
    <property type="project" value="InterPro"/>
</dbReference>
<dbReference type="GO" id="GO:0003916">
    <property type="term" value="F:DNA topoisomerase activity"/>
    <property type="evidence" value="ECO:0007669"/>
    <property type="project" value="InterPro"/>
</dbReference>
<dbReference type="PROSITE" id="PS50965">
    <property type="entry name" value="NERD"/>
    <property type="match status" value="1"/>
</dbReference>
<evidence type="ECO:0000259" key="2">
    <source>
        <dbReference type="PROSITE" id="PS50965"/>
    </source>
</evidence>
<evidence type="ECO:0000313" key="3">
    <source>
        <dbReference type="EMBL" id="AFL72242.1"/>
    </source>
</evidence>
<keyword evidence="1" id="KW-0472">Membrane</keyword>
<dbReference type="InterPro" id="IPR013498">
    <property type="entry name" value="Topo_IA_Znf"/>
</dbReference>
<feature type="transmembrane region" description="Helical" evidence="1">
    <location>
        <begin position="6"/>
        <end position="27"/>
    </location>
</feature>
<dbReference type="Pfam" id="PF01396">
    <property type="entry name" value="Zn_ribbon_Top1"/>
    <property type="match status" value="1"/>
</dbReference>
<dbReference type="eggNOG" id="COG0551">
    <property type="taxonomic scope" value="Bacteria"/>
</dbReference>
<sequence>MDVFLIVEQILGLVWWLIPLALLVGLLKSPSVKGYLGESRVRRIARTRLDPMTYHPLHNLTLPTPDGTTQIDHVFVSRFGLFVLETKNMTGWIFGGEHQAQWTQKIYRRTTRFQNPLRQNYKHLKALERALPVPLETIHSVVAFVGDSTFKTEMPPNVTQGNGFVRHIQSFREPVFTETQVVELVRRLQDGRLAPTLATHRAHVRSLKQRSNPDASQRCPRCGRPMILRTVKKGTQAGRRFWACSGFPDCQSTRDLP</sequence>
<keyword evidence="3" id="KW-0413">Isomerase</keyword>
<keyword evidence="1" id="KW-0812">Transmembrane</keyword>
<dbReference type="RefSeq" id="WP_014776750.1">
    <property type="nucleotide sequence ID" value="NC_018012.1"/>
</dbReference>
<accession>I3Y5H4</accession>
<evidence type="ECO:0000313" key="4">
    <source>
        <dbReference type="Proteomes" id="UP000006062"/>
    </source>
</evidence>
<evidence type="ECO:0000256" key="1">
    <source>
        <dbReference type="SAM" id="Phobius"/>
    </source>
</evidence>
<keyword evidence="4" id="KW-1185">Reference proteome</keyword>
<protein>
    <submittedName>
        <fullName evidence="3">Zn-finger domain-containing protein (Topoisomerase type I-like)</fullName>
    </submittedName>
</protein>
<dbReference type="InterPro" id="IPR011528">
    <property type="entry name" value="NERD"/>
</dbReference>
<dbReference type="GO" id="GO:0005694">
    <property type="term" value="C:chromosome"/>
    <property type="evidence" value="ECO:0007669"/>
    <property type="project" value="InterPro"/>
</dbReference>
<dbReference type="KEGG" id="tvi:Thivi_0168"/>
<dbReference type="GO" id="GO:0006265">
    <property type="term" value="P:DNA topological change"/>
    <property type="evidence" value="ECO:0007669"/>
    <property type="project" value="InterPro"/>
</dbReference>
<dbReference type="Proteomes" id="UP000006062">
    <property type="component" value="Chromosome"/>
</dbReference>
<dbReference type="STRING" id="765911.Thivi_0168"/>
<dbReference type="SUPFAM" id="SSF57783">
    <property type="entry name" value="Zinc beta-ribbon"/>
    <property type="match status" value="1"/>
</dbReference>
<proteinExistence type="predicted"/>
<dbReference type="HOGENOM" id="CLU_068011_2_0_6"/>
<dbReference type="EMBL" id="CP003154">
    <property type="protein sequence ID" value="AFL72242.1"/>
    <property type="molecule type" value="Genomic_DNA"/>
</dbReference>